<dbReference type="HOGENOM" id="CLU_3208689_0_0_1"/>
<reference evidence="2" key="1">
    <citation type="journal article" date="2007" name="Nature">
        <title>The grapevine genome sequence suggests ancestral hexaploidization in major angiosperm phyla.</title>
        <authorList>
            <consortium name="The French-Italian Public Consortium for Grapevine Genome Characterization."/>
            <person name="Jaillon O."/>
            <person name="Aury J.-M."/>
            <person name="Noel B."/>
            <person name="Policriti A."/>
            <person name="Clepet C."/>
            <person name="Casagrande A."/>
            <person name="Choisne N."/>
            <person name="Aubourg S."/>
            <person name="Vitulo N."/>
            <person name="Jubin C."/>
            <person name="Vezzi A."/>
            <person name="Legeai F."/>
            <person name="Hugueney P."/>
            <person name="Dasilva C."/>
            <person name="Horner D."/>
            <person name="Mica E."/>
            <person name="Jublot D."/>
            <person name="Poulain J."/>
            <person name="Bruyere C."/>
            <person name="Billault A."/>
            <person name="Segurens B."/>
            <person name="Gouyvenoux M."/>
            <person name="Ugarte E."/>
            <person name="Cattonaro F."/>
            <person name="Anthouard V."/>
            <person name="Vico V."/>
            <person name="Del Fabbro C."/>
            <person name="Alaux M."/>
            <person name="Di Gaspero G."/>
            <person name="Dumas V."/>
            <person name="Felice N."/>
            <person name="Paillard S."/>
            <person name="Juman I."/>
            <person name="Moroldo M."/>
            <person name="Scalabrin S."/>
            <person name="Canaguier A."/>
            <person name="Le Clainche I."/>
            <person name="Malacrida G."/>
            <person name="Durand E."/>
            <person name="Pesole G."/>
            <person name="Laucou V."/>
            <person name="Chatelet P."/>
            <person name="Merdinoglu D."/>
            <person name="Delledonne M."/>
            <person name="Pezzotti M."/>
            <person name="Lecharny A."/>
            <person name="Scarpelli C."/>
            <person name="Artiguenave F."/>
            <person name="Pe M.E."/>
            <person name="Valle G."/>
            <person name="Morgante M."/>
            <person name="Caboche M."/>
            <person name="Adam-Blondon A.-F."/>
            <person name="Weissenbach J."/>
            <person name="Quetier F."/>
            <person name="Wincker P."/>
        </authorList>
    </citation>
    <scope>NUCLEOTIDE SEQUENCE [LARGE SCALE GENOMIC DNA]</scope>
    <source>
        <strain evidence="2">cv. Pinot noir / PN40024</strain>
    </source>
</reference>
<dbReference type="PaxDb" id="29760-VIT_19s0014g00910.t01"/>
<name>F6H1V9_VITVI</name>
<evidence type="ECO:0000313" key="1">
    <source>
        <dbReference type="EMBL" id="CCB46223.1"/>
    </source>
</evidence>
<protein>
    <submittedName>
        <fullName evidence="1">Uncharacterized protein</fullName>
    </submittedName>
</protein>
<dbReference type="EMBL" id="FN595229">
    <property type="protein sequence ID" value="CCB46223.1"/>
    <property type="molecule type" value="Genomic_DNA"/>
</dbReference>
<dbReference type="Proteomes" id="UP000009183">
    <property type="component" value="Chromosome 19"/>
</dbReference>
<gene>
    <name evidence="1" type="ordered locus">VIT_19s0014g00910</name>
</gene>
<evidence type="ECO:0000313" key="2">
    <source>
        <dbReference type="Proteomes" id="UP000009183"/>
    </source>
</evidence>
<dbReference type="AlphaFoldDB" id="F6H1V9"/>
<dbReference type="InParanoid" id="F6H1V9"/>
<proteinExistence type="predicted"/>
<organism evidence="1 2">
    <name type="scientific">Vitis vinifera</name>
    <name type="common">Grape</name>
    <dbReference type="NCBI Taxonomy" id="29760"/>
    <lineage>
        <taxon>Eukaryota</taxon>
        <taxon>Viridiplantae</taxon>
        <taxon>Streptophyta</taxon>
        <taxon>Embryophyta</taxon>
        <taxon>Tracheophyta</taxon>
        <taxon>Spermatophyta</taxon>
        <taxon>Magnoliopsida</taxon>
        <taxon>eudicotyledons</taxon>
        <taxon>Gunneridae</taxon>
        <taxon>Pentapetalae</taxon>
        <taxon>rosids</taxon>
        <taxon>Vitales</taxon>
        <taxon>Vitaceae</taxon>
        <taxon>Viteae</taxon>
        <taxon>Vitis</taxon>
    </lineage>
</organism>
<sequence length="45" mass="5042">MQLNDSLDDDFLLGRSPLTHNISFNIVGFCNGVCGAIERYVVIHF</sequence>
<keyword evidence="2" id="KW-1185">Reference proteome</keyword>
<accession>F6H1V9</accession>